<feature type="domain" description="PapC-like C-terminal" evidence="2">
    <location>
        <begin position="723"/>
        <end position="782"/>
    </location>
</feature>
<dbReference type="PANTHER" id="PTHR30451:SF5">
    <property type="entry name" value="SLR0019 PROTEIN"/>
    <property type="match status" value="1"/>
</dbReference>
<accession>A0AA95GFJ3</accession>
<dbReference type="InterPro" id="IPR018030">
    <property type="entry name" value="Fimbrial_membr_usher_CS"/>
</dbReference>
<evidence type="ECO:0000313" key="3">
    <source>
        <dbReference type="EMBL" id="WGL95395.1"/>
    </source>
</evidence>
<dbReference type="Proteomes" id="UP001177597">
    <property type="component" value="Chromosome"/>
</dbReference>
<sequence>MKTVHLPGKLTSQFTLQMTLSLPLVSIAANNSWTELPPPPSGKIKPQNLQYRLELVVNKYATGIIAVVNERNGHFWLSAADLQKAGFPASRLTQPQLDVSAMAEVQVKYDSAQQRLLLQVPDSWLPQQDLTIGNAPRRYPGLTSQGALFNYDIYANRTQHNHTQFSVWNELRLFSMAGTLSSTGVFKQHIAGSDNNNTNQGFTHYDTTYTNENENYALSWTVGDLISNALSWNSSVRMGGLSLSRDFSIRPDIITYPLPTFAGKAAVPTAVDLFINGYRSSNHQLQPGPFTITDIPYINGSGEAVLVTTDALGRQVSTTLPFYVASTLLKPGLSDGAFSAGALRRDYGIKNFSYGPLAASGSYRYGATDWLTLESHAEAASSLALGGLGGLVKLGNFGVLNGAYTFSQMRGQRGDQINWGYQYSQSRFNLATQHTLRDRKFGNLALYDQPNNLNDNQPIFSLSRRSSQYSASLSLDQFGSIGLAYLDIDSFNGDKNRLLNFSWSKGLWGNSNLYASASRDYSQNNWSFALVLQIPFNFLDSVTLDTQRNAAGQNIQRVTYNHAMPSDGGFSWNMAYAHQDSQDDYQQASLGWRNNHVQMQAGIYGSSSNYTQWGNVTGSLVLMDGTIQAANKINDGFVLVSTDGYPNITVDYEHQPYGNTGKSGYLLIPSVPAYYPASFRINTLNLPPDIYADTTRQRLSVKRGRGYLLHFPIKIRHAASVILTDQDGKAIPLASVVTRAGKADTYIGWDGLVYLEDLEPNNLLAVRTPEGKHCQVSLQLPANPNQQLKTYGPLTCTLAGNSRSYHE</sequence>
<dbReference type="Pfam" id="PF13953">
    <property type="entry name" value="PapC_C"/>
    <property type="match status" value="1"/>
</dbReference>
<evidence type="ECO:0000256" key="1">
    <source>
        <dbReference type="RuleBase" id="RU003884"/>
    </source>
</evidence>
<comment type="subcellular location">
    <subcellularLocation>
        <location evidence="1">Cell outer membrane</location>
        <topology evidence="1">Multi-pass membrane protein</topology>
    </subcellularLocation>
</comment>
<protein>
    <submittedName>
        <fullName evidence="3">Fimbria/pilus outer membrane usher protein</fullName>
    </submittedName>
</protein>
<proteinExistence type="inferred from homology"/>
<dbReference type="GO" id="GO:0009279">
    <property type="term" value="C:cell outer membrane"/>
    <property type="evidence" value="ECO:0007669"/>
    <property type="project" value="UniProtKB-SubCell"/>
</dbReference>
<dbReference type="PANTHER" id="PTHR30451">
    <property type="entry name" value="OUTER MEMBRANE USHER PROTEIN"/>
    <property type="match status" value="1"/>
</dbReference>
<keyword evidence="1" id="KW-0812">Transmembrane</keyword>
<dbReference type="RefSeq" id="WP_280629355.1">
    <property type="nucleotide sequence ID" value="NZ_CP123498.1"/>
</dbReference>
<dbReference type="GO" id="GO:0009297">
    <property type="term" value="P:pilus assembly"/>
    <property type="evidence" value="ECO:0007669"/>
    <property type="project" value="InterPro"/>
</dbReference>
<keyword evidence="1" id="KW-0998">Cell outer membrane</keyword>
<dbReference type="InterPro" id="IPR042186">
    <property type="entry name" value="FimD_plug_dom"/>
</dbReference>
<keyword evidence="1" id="KW-0472">Membrane</keyword>
<gene>
    <name evidence="3" type="ORF">QE207_17445</name>
</gene>
<dbReference type="AlphaFoldDB" id="A0AA95GFJ3"/>
<keyword evidence="1" id="KW-1029">Fimbrium biogenesis</keyword>
<dbReference type="InterPro" id="IPR025949">
    <property type="entry name" value="PapC-like_C"/>
</dbReference>
<evidence type="ECO:0000313" key="4">
    <source>
        <dbReference type="Proteomes" id="UP001177597"/>
    </source>
</evidence>
<dbReference type="Gene3D" id="2.60.40.2070">
    <property type="match status" value="1"/>
</dbReference>
<name>A0AA95GFJ3_9GAMM</name>
<dbReference type="Gene3D" id="2.60.40.3110">
    <property type="match status" value="1"/>
</dbReference>
<dbReference type="EMBL" id="CP123498">
    <property type="protein sequence ID" value="WGL95395.1"/>
    <property type="molecule type" value="Genomic_DNA"/>
</dbReference>
<keyword evidence="1" id="KW-0813">Transport</keyword>
<dbReference type="InterPro" id="IPR000015">
    <property type="entry name" value="Fimb_usher"/>
</dbReference>
<comment type="similarity">
    <text evidence="1">Belongs to the fimbrial export usher family.</text>
</comment>
<dbReference type="InterPro" id="IPR043142">
    <property type="entry name" value="PapC-like_C_sf"/>
</dbReference>
<reference evidence="3" key="1">
    <citation type="submission" date="2023-04" db="EMBL/GenBank/DDBJ databases">
        <title>Genome dynamics across the evolutionary transition to endosymbiosis.</title>
        <authorList>
            <person name="Siozios S."/>
            <person name="Nadal-Jimenez P."/>
            <person name="Azagi T."/>
            <person name="Sprong H."/>
            <person name="Frost C.L."/>
            <person name="Parratt S.R."/>
            <person name="Taylor G."/>
            <person name="Brettell L."/>
            <person name="Lew K.C."/>
            <person name="Croft L."/>
            <person name="King K.C."/>
            <person name="Brockhurst M.A."/>
            <person name="Hypsa V."/>
            <person name="Novakova E."/>
            <person name="Darby A.C."/>
            <person name="Hurst G.D.D."/>
        </authorList>
    </citation>
    <scope>NUCLEOTIDE SEQUENCE</scope>
    <source>
        <strain evidence="3">AIh</strain>
    </source>
</reference>
<dbReference type="PROSITE" id="PS01151">
    <property type="entry name" value="FIMBRIAL_USHER"/>
    <property type="match status" value="1"/>
</dbReference>
<dbReference type="Pfam" id="PF00577">
    <property type="entry name" value="Usher"/>
    <property type="match status" value="1"/>
</dbReference>
<organism evidence="3 4">
    <name type="scientific">Arsenophonus nasoniae</name>
    <name type="common">son-killer infecting Nasonia vitripennis</name>
    <dbReference type="NCBI Taxonomy" id="638"/>
    <lineage>
        <taxon>Bacteria</taxon>
        <taxon>Pseudomonadati</taxon>
        <taxon>Pseudomonadota</taxon>
        <taxon>Gammaproteobacteria</taxon>
        <taxon>Enterobacterales</taxon>
        <taxon>Morganellaceae</taxon>
        <taxon>Arsenophonus</taxon>
    </lineage>
</organism>
<evidence type="ECO:0000259" key="2">
    <source>
        <dbReference type="Pfam" id="PF13953"/>
    </source>
</evidence>
<dbReference type="GO" id="GO:0015473">
    <property type="term" value="F:fimbrial usher porin activity"/>
    <property type="evidence" value="ECO:0007669"/>
    <property type="project" value="InterPro"/>
</dbReference>
<dbReference type="Gene3D" id="2.60.40.2610">
    <property type="entry name" value="Outer membrane usher protein FimD, plug domain"/>
    <property type="match status" value="1"/>
</dbReference>